<feature type="coiled-coil region" evidence="2">
    <location>
        <begin position="285"/>
        <end position="312"/>
    </location>
</feature>
<reference evidence="3 4" key="1">
    <citation type="submission" date="2008-02" db="EMBL/GenBank/DDBJ databases">
        <title>Genome sequence of Ureaplasma parvum serovar 3.</title>
        <authorList>
            <person name="Methe B.A."/>
            <person name="Glass J."/>
            <person name="Waites K."/>
            <person name="Shrivastava S."/>
        </authorList>
    </citation>
    <scope>NUCLEOTIDE SEQUENCE [LARGE SCALE GENOMIC DNA]</scope>
    <source>
        <strain evidence="4">ATCC 27815 / 27 / NCTC 11736</strain>
    </source>
</reference>
<dbReference type="SUPFAM" id="SSF53850">
    <property type="entry name" value="Periplasmic binding protein-like II"/>
    <property type="match status" value="2"/>
</dbReference>
<dbReference type="RefSeq" id="WP_010891678.1">
    <property type="nucleotide sequence ID" value="NC_010503.1"/>
</dbReference>
<dbReference type="EMBL" id="CP000942">
    <property type="protein sequence ID" value="ACA33067.1"/>
    <property type="molecule type" value="Genomic_DNA"/>
</dbReference>
<protein>
    <submittedName>
        <fullName evidence="3">Putative lipoprotein</fullName>
    </submittedName>
</protein>
<dbReference type="Proteomes" id="UP000002162">
    <property type="component" value="Chromosome"/>
</dbReference>
<dbReference type="Pfam" id="PF02030">
    <property type="entry name" value="Lipoprotein_8"/>
    <property type="match status" value="1"/>
</dbReference>
<evidence type="ECO:0000313" key="3">
    <source>
        <dbReference type="EMBL" id="ACA33067.1"/>
    </source>
</evidence>
<dbReference type="AlphaFoldDB" id="A0A2C9DYR6"/>
<proteinExistence type="predicted"/>
<dbReference type="PROSITE" id="PS51257">
    <property type="entry name" value="PROKAR_LIPOPROTEIN"/>
    <property type="match status" value="1"/>
</dbReference>
<sequence>MKINKKLLKIFAGITSLLVFIPIITACSQKSKLVVGNFDSYMDPDVANEQAKRFRKNNLSYSFYDNNEILSSLIKAKISDVQVASAYEVAKLAKNGLIKKINWAKFNLKDENNQTITSIEGLKKIFTKQVWAISNAYSSYLGDLDKDGKNDQLLEYMIPYFYQDLIFAYRGKKIPNLDDNKKDVYWSDVFKELTRNDGTPNRFLYEQKANLGFGVDKRTPITIAKNKTKIIAIDDARTIYDIAKIMQLEGDNKNNIIKIINHEILGIDNSISQILHILKNPNIKEDIKEENIKKLKRLQKQLEDRQKELKTNVFLPDSSSVSYIEDKLNNISNMFKNLHPNSMYLKANSNDVLNDLAMANVAGAIAYSGDIAFAANGGEYTTEADSNYANMKPTSDNFHVVRPKDTMSVLDGFTISNSINKQNEQAAYEYLNELCFAGLNEKNTDGESKILDYGLKIHRNKTPKEIADYENSLDDQNEVGDVLEDSGYLYTPMRNFDYVQYSPTLNTIADYVLDENNGFYGKTGFESDLLRQKMVEIFEIDTKYKTKKERQRKHKYISLLNEIINHIYNTYQKDKKFIFNPTLINDIYEQKPIKNLIYECLNNLNIKIESHVFNNYLLLKLEAIFNNINEEVEEHAALNATLRKIFNVRLNINTLEFPTNDLSISNLKLAYLAFREKI</sequence>
<evidence type="ECO:0000313" key="4">
    <source>
        <dbReference type="Proteomes" id="UP000002162"/>
    </source>
</evidence>
<accession>A0A2C9DYR6</accession>
<name>A0A2C9DYR6_UREP2</name>
<evidence type="ECO:0000256" key="2">
    <source>
        <dbReference type="SAM" id="Coils"/>
    </source>
</evidence>
<dbReference type="GO" id="GO:0016020">
    <property type="term" value="C:membrane"/>
    <property type="evidence" value="ECO:0007669"/>
    <property type="project" value="InterPro"/>
</dbReference>
<evidence type="ECO:0000256" key="1">
    <source>
        <dbReference type="ARBA" id="ARBA00022729"/>
    </source>
</evidence>
<dbReference type="PANTHER" id="PTHR30222:SF17">
    <property type="entry name" value="SPERMIDINE_PUTRESCINE-BINDING PERIPLASMIC PROTEIN"/>
    <property type="match status" value="1"/>
</dbReference>
<dbReference type="GeneID" id="29672146"/>
<dbReference type="KEGG" id="upa:UPA3_0113"/>
<dbReference type="Gene3D" id="3.40.190.10">
    <property type="entry name" value="Periplasmic binding protein-like II"/>
    <property type="match status" value="1"/>
</dbReference>
<keyword evidence="2" id="KW-0175">Coiled coil</keyword>
<dbReference type="HOGENOM" id="CLU_405401_0_0_14"/>
<keyword evidence="3" id="KW-0449">Lipoprotein</keyword>
<dbReference type="PANTHER" id="PTHR30222">
    <property type="entry name" value="SPERMIDINE/PUTRESCINE-BINDING PERIPLASMIC PROTEIN"/>
    <property type="match status" value="1"/>
</dbReference>
<organism evidence="3 4">
    <name type="scientific">Ureaplasma parvum serovar 3 (strain ATCC 27815 / 27 / NCTC 11736)</name>
    <dbReference type="NCBI Taxonomy" id="505682"/>
    <lineage>
        <taxon>Bacteria</taxon>
        <taxon>Bacillati</taxon>
        <taxon>Mycoplasmatota</taxon>
        <taxon>Mycoplasmoidales</taxon>
        <taxon>Mycoplasmoidaceae</taxon>
        <taxon>Ureaplasma</taxon>
    </lineage>
</organism>
<dbReference type="PRINTS" id="PR00905">
    <property type="entry name" value="MG045FAMILY"/>
</dbReference>
<keyword evidence="1" id="KW-0732">Signal</keyword>
<dbReference type="InterPro" id="IPR000044">
    <property type="entry name" value="Uncharacterised_lipoprot_MG045"/>
</dbReference>
<gene>
    <name evidence="3" type="ordered locus">UPA3_0113</name>
</gene>